<feature type="transmembrane region" description="Helical" evidence="1">
    <location>
        <begin position="135"/>
        <end position="159"/>
    </location>
</feature>
<dbReference type="EMBL" id="CP070496">
    <property type="protein sequence ID" value="QSB04140.1"/>
    <property type="molecule type" value="Genomic_DNA"/>
</dbReference>
<feature type="transmembrane region" description="Helical" evidence="1">
    <location>
        <begin position="85"/>
        <end position="104"/>
    </location>
</feature>
<feature type="transmembrane region" description="Helical" evidence="1">
    <location>
        <begin position="191"/>
        <end position="209"/>
    </location>
</feature>
<name>A0A895XPC3_9ACTN</name>
<keyword evidence="1" id="KW-0472">Membrane</keyword>
<reference evidence="2" key="1">
    <citation type="submission" date="2021-02" db="EMBL/GenBank/DDBJ databases">
        <title>Natronoglycomyces albus gen. nov., sp. nov, a haloalkaliphilic actinobacterium from a soda solonchak soil.</title>
        <authorList>
            <person name="Sorokin D.Y."/>
            <person name="Khijniak T.V."/>
            <person name="Zakharycheva A.P."/>
            <person name="Boueva O.V."/>
            <person name="Ariskina E.V."/>
            <person name="Hahnke R.L."/>
            <person name="Bunk B."/>
            <person name="Sproer C."/>
            <person name="Schumann P."/>
            <person name="Evtushenko L.I."/>
            <person name="Kublanov I.V."/>
        </authorList>
    </citation>
    <scope>NUCLEOTIDE SEQUENCE</scope>
    <source>
        <strain evidence="2">DSM 106290</strain>
    </source>
</reference>
<evidence type="ECO:0000313" key="2">
    <source>
        <dbReference type="EMBL" id="QSB04140.1"/>
    </source>
</evidence>
<evidence type="ECO:0000313" key="3">
    <source>
        <dbReference type="Proteomes" id="UP000662939"/>
    </source>
</evidence>
<evidence type="ECO:0000256" key="1">
    <source>
        <dbReference type="SAM" id="Phobius"/>
    </source>
</evidence>
<feature type="transmembrane region" description="Helical" evidence="1">
    <location>
        <begin position="166"/>
        <end position="185"/>
    </location>
</feature>
<dbReference type="RefSeq" id="WP_213170139.1">
    <property type="nucleotide sequence ID" value="NZ_CP070496.1"/>
</dbReference>
<evidence type="ECO:0008006" key="4">
    <source>
        <dbReference type="Google" id="ProtNLM"/>
    </source>
</evidence>
<keyword evidence="1" id="KW-1133">Transmembrane helix</keyword>
<dbReference type="AlphaFoldDB" id="A0A895XPC3"/>
<accession>A0A895XPC3</accession>
<gene>
    <name evidence="2" type="ORF">JQS30_09975</name>
</gene>
<feature type="transmembrane region" description="Helical" evidence="1">
    <location>
        <begin position="9"/>
        <end position="29"/>
    </location>
</feature>
<keyword evidence="3" id="KW-1185">Reference proteome</keyword>
<dbReference type="Proteomes" id="UP000662939">
    <property type="component" value="Chromosome"/>
</dbReference>
<organism evidence="2 3">
    <name type="scientific">Natronoglycomyces albus</name>
    <dbReference type="NCBI Taxonomy" id="2811108"/>
    <lineage>
        <taxon>Bacteria</taxon>
        <taxon>Bacillati</taxon>
        <taxon>Actinomycetota</taxon>
        <taxon>Actinomycetes</taxon>
        <taxon>Glycomycetales</taxon>
        <taxon>Glycomycetaceae</taxon>
        <taxon>Natronoglycomyces</taxon>
    </lineage>
</organism>
<sequence length="222" mass="23102">MGTHPSTRSLLGATSFALAGIAFILYPTLRPWGDKTEGDTVANAAAFASDAWLVSHCLGMVGFIATAVGLWTFAGWINAGPHTRLLTAAAATFLTGVGLTLPYYGLETFTLNTVAKELSAGEAVALADQIREHSLAMTFFGLGLVALALGAVMAAVALWRTGIAHRWSAVIMAGGFALYLPQFFTPPAARIGHGLVLGLGLLWMAWAMLRPAKAVGSQAGEG</sequence>
<feature type="transmembrane region" description="Helical" evidence="1">
    <location>
        <begin position="51"/>
        <end position="73"/>
    </location>
</feature>
<keyword evidence="1" id="KW-0812">Transmembrane</keyword>
<proteinExistence type="predicted"/>
<dbReference type="KEGG" id="nav:JQS30_09975"/>
<protein>
    <recommendedName>
        <fullName evidence="4">DUF4386 family protein</fullName>
    </recommendedName>
</protein>